<evidence type="ECO:0008006" key="4">
    <source>
        <dbReference type="Google" id="ProtNLM"/>
    </source>
</evidence>
<proteinExistence type="predicted"/>
<reference evidence="2 3" key="1">
    <citation type="submission" date="2015-02" db="EMBL/GenBank/DDBJ databases">
        <title>Draft genome sequences of ten Microbacterium spp. with emphasis on heavy metal contaminated environments.</title>
        <authorList>
            <person name="Corretto E."/>
        </authorList>
    </citation>
    <scope>NUCLEOTIDE SEQUENCE [LARGE SCALE GENOMIC DNA]</scope>
    <source>
        <strain evidence="2 3">SA35</strain>
    </source>
</reference>
<keyword evidence="3" id="KW-1185">Reference proteome</keyword>
<comment type="caution">
    <text evidence="2">The sequence shown here is derived from an EMBL/GenBank/DDBJ whole genome shotgun (WGS) entry which is preliminary data.</text>
</comment>
<evidence type="ECO:0000256" key="1">
    <source>
        <dbReference type="SAM" id="MobiDB-lite"/>
    </source>
</evidence>
<dbReference type="AlphaFoldDB" id="A0A0M2HS45"/>
<dbReference type="Proteomes" id="UP000033900">
    <property type="component" value="Unassembled WGS sequence"/>
</dbReference>
<dbReference type="InterPro" id="IPR021944">
    <property type="entry name" value="DUF3560"/>
</dbReference>
<protein>
    <recommendedName>
        <fullName evidence="4">DUF3560 domain-containing protein</fullName>
    </recommendedName>
</protein>
<dbReference type="STRING" id="273678.RS84_00051"/>
<name>A0A0M2HS45_9MICO</name>
<evidence type="ECO:0000313" key="2">
    <source>
        <dbReference type="EMBL" id="KJL49577.1"/>
    </source>
</evidence>
<sequence length="335" mass="37246">MLSITHTHEAGTLIDGTARGDGTADILKRQGWRWGRSIASWYVPQSRDRLPKTWIIDRTAAALRDAGFSVELEIDETHRTTAEVEDGKRERQTERVSALTDKAERRQLAADAADANLRRRLDSLPPMGEPVKIGHHSEGRHRAAIRRADSAFRASVEADAAADNAAERARIAAQTTNSRYAPRTVARRIERLTTEARGIRRKLDGYSHTFAGGFVETYPPATGDYRDRLSALLAETEDQVTFWQAIRASQIEAGEAGDYSPETIHKGDRVLYMREWCEVTRVNPKSVSVLMRSGYWDGSPRKTTVPYGDIAGHKREAAEAADVSRATQPGVRGRA</sequence>
<dbReference type="PATRIC" id="fig|273678.4.peg.47"/>
<gene>
    <name evidence="2" type="ORF">RS84_00051</name>
</gene>
<dbReference type="EMBL" id="JYJB01000002">
    <property type="protein sequence ID" value="KJL49577.1"/>
    <property type="molecule type" value="Genomic_DNA"/>
</dbReference>
<dbReference type="Pfam" id="PF12083">
    <property type="entry name" value="DUF3560"/>
    <property type="match status" value="1"/>
</dbReference>
<dbReference type="RefSeq" id="WP_045255753.1">
    <property type="nucleotide sequence ID" value="NZ_JYJB01000002.1"/>
</dbReference>
<feature type="region of interest" description="Disordered" evidence="1">
    <location>
        <begin position="316"/>
        <end position="335"/>
    </location>
</feature>
<dbReference type="OrthoDB" id="9803716at2"/>
<accession>A0A0M2HS45</accession>
<organism evidence="2 3">
    <name type="scientific">Microbacterium hydrocarbonoxydans</name>
    <dbReference type="NCBI Taxonomy" id="273678"/>
    <lineage>
        <taxon>Bacteria</taxon>
        <taxon>Bacillati</taxon>
        <taxon>Actinomycetota</taxon>
        <taxon>Actinomycetes</taxon>
        <taxon>Micrococcales</taxon>
        <taxon>Microbacteriaceae</taxon>
        <taxon>Microbacterium</taxon>
    </lineage>
</organism>
<evidence type="ECO:0000313" key="3">
    <source>
        <dbReference type="Proteomes" id="UP000033900"/>
    </source>
</evidence>